<accession>N1PGL8</accession>
<evidence type="ECO:0000313" key="1">
    <source>
        <dbReference type="EMBL" id="EME40680.1"/>
    </source>
</evidence>
<dbReference type="HOGENOM" id="CLU_1304834_0_0_1"/>
<reference evidence="2" key="1">
    <citation type="journal article" date="2012" name="PLoS Genet.">
        <title>The genomes of the fungal plant pathogens Cladosporium fulvum and Dothistroma septosporum reveal adaptation to different hosts and lifestyles but also signatures of common ancestry.</title>
        <authorList>
            <person name="de Wit P.J.G.M."/>
            <person name="van der Burgt A."/>
            <person name="Oekmen B."/>
            <person name="Stergiopoulos I."/>
            <person name="Abd-Elsalam K.A."/>
            <person name="Aerts A.L."/>
            <person name="Bahkali A.H."/>
            <person name="Beenen H.G."/>
            <person name="Chettri P."/>
            <person name="Cox M.P."/>
            <person name="Datema E."/>
            <person name="de Vries R.P."/>
            <person name="Dhillon B."/>
            <person name="Ganley A.R."/>
            <person name="Griffiths S.A."/>
            <person name="Guo Y."/>
            <person name="Hamelin R.C."/>
            <person name="Henrissat B."/>
            <person name="Kabir M.S."/>
            <person name="Jashni M.K."/>
            <person name="Kema G."/>
            <person name="Klaubauf S."/>
            <person name="Lapidus A."/>
            <person name="Levasseur A."/>
            <person name="Lindquist E."/>
            <person name="Mehrabi R."/>
            <person name="Ohm R.A."/>
            <person name="Owen T.J."/>
            <person name="Salamov A."/>
            <person name="Schwelm A."/>
            <person name="Schijlen E."/>
            <person name="Sun H."/>
            <person name="van den Burg H.A."/>
            <person name="van Ham R.C.H.J."/>
            <person name="Zhang S."/>
            <person name="Goodwin S.B."/>
            <person name="Grigoriev I.V."/>
            <person name="Collemare J."/>
            <person name="Bradshaw R.E."/>
        </authorList>
    </citation>
    <scope>NUCLEOTIDE SEQUENCE [LARGE SCALE GENOMIC DNA]</scope>
    <source>
        <strain evidence="2">NZE10 / CBS 128990</strain>
    </source>
</reference>
<name>N1PGL8_DOTSN</name>
<proteinExistence type="predicted"/>
<reference evidence="1 2" key="2">
    <citation type="journal article" date="2012" name="PLoS Pathog.">
        <title>Diverse lifestyles and strategies of plant pathogenesis encoded in the genomes of eighteen Dothideomycetes fungi.</title>
        <authorList>
            <person name="Ohm R.A."/>
            <person name="Feau N."/>
            <person name="Henrissat B."/>
            <person name="Schoch C.L."/>
            <person name="Horwitz B.A."/>
            <person name="Barry K.W."/>
            <person name="Condon B.J."/>
            <person name="Copeland A.C."/>
            <person name="Dhillon B."/>
            <person name="Glaser F."/>
            <person name="Hesse C.N."/>
            <person name="Kosti I."/>
            <person name="LaButti K."/>
            <person name="Lindquist E.A."/>
            <person name="Lucas S."/>
            <person name="Salamov A.A."/>
            <person name="Bradshaw R.E."/>
            <person name="Ciuffetti L."/>
            <person name="Hamelin R.C."/>
            <person name="Kema G.H.J."/>
            <person name="Lawrence C."/>
            <person name="Scott J.A."/>
            <person name="Spatafora J.W."/>
            <person name="Turgeon B.G."/>
            <person name="de Wit P.J.G.M."/>
            <person name="Zhong S."/>
            <person name="Goodwin S.B."/>
            <person name="Grigoriev I.V."/>
        </authorList>
    </citation>
    <scope>NUCLEOTIDE SEQUENCE [LARGE SCALE GENOMIC DNA]</scope>
    <source>
        <strain evidence="2">NZE10 / CBS 128990</strain>
    </source>
</reference>
<dbReference type="Proteomes" id="UP000016933">
    <property type="component" value="Unassembled WGS sequence"/>
</dbReference>
<dbReference type="AlphaFoldDB" id="N1PGL8"/>
<dbReference type="EMBL" id="KB446543">
    <property type="protein sequence ID" value="EME40680.1"/>
    <property type="molecule type" value="Genomic_DNA"/>
</dbReference>
<protein>
    <submittedName>
        <fullName evidence="1">Uncharacterized protein</fullName>
    </submittedName>
</protein>
<keyword evidence="2" id="KW-1185">Reference proteome</keyword>
<evidence type="ECO:0000313" key="2">
    <source>
        <dbReference type="Proteomes" id="UP000016933"/>
    </source>
</evidence>
<organism evidence="1 2">
    <name type="scientific">Dothistroma septosporum (strain NZE10 / CBS 128990)</name>
    <name type="common">Red band needle blight fungus</name>
    <name type="synonym">Mycosphaerella pini</name>
    <dbReference type="NCBI Taxonomy" id="675120"/>
    <lineage>
        <taxon>Eukaryota</taxon>
        <taxon>Fungi</taxon>
        <taxon>Dikarya</taxon>
        <taxon>Ascomycota</taxon>
        <taxon>Pezizomycotina</taxon>
        <taxon>Dothideomycetes</taxon>
        <taxon>Dothideomycetidae</taxon>
        <taxon>Mycosphaerellales</taxon>
        <taxon>Mycosphaerellaceae</taxon>
        <taxon>Dothistroma</taxon>
    </lineage>
</organism>
<gene>
    <name evidence="1" type="ORF">DOTSEDRAFT_74280</name>
</gene>
<sequence>MTPVESPLARRDGDIRAVKLVDLSKICYIQDGGEMLDMSQRSVHFPSLDLNRSFHLRDSDHCLDWNSDGDALSTSSFAIRTAVWGSPTTQTWRCDRVSQRRAKEKRRTLGGCATARSSLTRADSVRQAPQGYLFHVSQPGFHHEIARWAEIFWPGSWVVDVVRSEPPNGPLGRRERSPGLDQRTLLGLPCGIAAPVPRRNRGEDWLVEQGI</sequence>